<dbReference type="EMBL" id="JAULSR010000004">
    <property type="protein sequence ID" value="KAK0621801.1"/>
    <property type="molecule type" value="Genomic_DNA"/>
</dbReference>
<organism evidence="1 2">
    <name type="scientific">Bombardia bombarda</name>
    <dbReference type="NCBI Taxonomy" id="252184"/>
    <lineage>
        <taxon>Eukaryota</taxon>
        <taxon>Fungi</taxon>
        <taxon>Dikarya</taxon>
        <taxon>Ascomycota</taxon>
        <taxon>Pezizomycotina</taxon>
        <taxon>Sordariomycetes</taxon>
        <taxon>Sordariomycetidae</taxon>
        <taxon>Sordariales</taxon>
        <taxon>Lasiosphaeriaceae</taxon>
        <taxon>Bombardia</taxon>
    </lineage>
</organism>
<protein>
    <submittedName>
        <fullName evidence="1">Uncharacterized protein</fullName>
    </submittedName>
</protein>
<keyword evidence="2" id="KW-1185">Reference proteome</keyword>
<evidence type="ECO:0000313" key="1">
    <source>
        <dbReference type="EMBL" id="KAK0621801.1"/>
    </source>
</evidence>
<comment type="caution">
    <text evidence="1">The sequence shown here is derived from an EMBL/GenBank/DDBJ whole genome shotgun (WGS) entry which is preliminary data.</text>
</comment>
<evidence type="ECO:0000313" key="2">
    <source>
        <dbReference type="Proteomes" id="UP001174934"/>
    </source>
</evidence>
<dbReference type="AlphaFoldDB" id="A0AA40C1E0"/>
<reference evidence="1" key="1">
    <citation type="submission" date="2023-06" db="EMBL/GenBank/DDBJ databases">
        <title>Genome-scale phylogeny and comparative genomics of the fungal order Sordariales.</title>
        <authorList>
            <consortium name="Lawrence Berkeley National Laboratory"/>
            <person name="Hensen N."/>
            <person name="Bonometti L."/>
            <person name="Westerberg I."/>
            <person name="Brannstrom I.O."/>
            <person name="Guillou S."/>
            <person name="Cros-Aarteil S."/>
            <person name="Calhoun S."/>
            <person name="Haridas S."/>
            <person name="Kuo A."/>
            <person name="Mondo S."/>
            <person name="Pangilinan J."/>
            <person name="Riley R."/>
            <person name="LaButti K."/>
            <person name="Andreopoulos B."/>
            <person name="Lipzen A."/>
            <person name="Chen C."/>
            <person name="Yanf M."/>
            <person name="Daum C."/>
            <person name="Ng V."/>
            <person name="Clum A."/>
            <person name="Steindorff A."/>
            <person name="Ohm R."/>
            <person name="Martin F."/>
            <person name="Silar P."/>
            <person name="Natvig D."/>
            <person name="Lalanne C."/>
            <person name="Gautier V."/>
            <person name="Ament-velasquez S.L."/>
            <person name="Kruys A."/>
            <person name="Hutchinson M.I."/>
            <person name="Powell A.J."/>
            <person name="Barry K."/>
            <person name="Miller A.N."/>
            <person name="Grigoriev I.V."/>
            <person name="Debuchy R."/>
            <person name="Gladieux P."/>
            <person name="Thoren M.H."/>
            <person name="Johannesson H."/>
        </authorList>
    </citation>
    <scope>NUCLEOTIDE SEQUENCE</scope>
    <source>
        <strain evidence="1">SMH3391-2</strain>
    </source>
</reference>
<proteinExistence type="predicted"/>
<sequence>MEQKHEKVMTVRAPRRQLTHGSFSIFSFSRQPETLPNFRPPRLELASQIAKLPQRETYAFRAGIVILIDINFKLQFRVHEPWDCHQKLAQRDANANERGRKNWSADQVESRRVDACLHTRRCFLKAPHLRTPGGGGLLSQIWCVRRTHITITAVHGKEVGDCPVAVSCCFQCTAHLSHTSGGTVTEKPRSMRPASGVHRCGPDRLLGSILCSIPCAPITLCPRRGAATNHKVARYHKVAR</sequence>
<gene>
    <name evidence="1" type="ORF">B0T17DRAFT_304990</name>
</gene>
<accession>A0AA40C1E0</accession>
<dbReference type="Proteomes" id="UP001174934">
    <property type="component" value="Unassembled WGS sequence"/>
</dbReference>
<name>A0AA40C1E0_9PEZI</name>